<dbReference type="GO" id="GO:0070967">
    <property type="term" value="F:coenzyme F420 binding"/>
    <property type="evidence" value="ECO:0007669"/>
    <property type="project" value="TreeGrafter"/>
</dbReference>
<dbReference type="NCBIfam" id="TIGR04023">
    <property type="entry name" value="PPOX_MSMEG_5819"/>
    <property type="match status" value="1"/>
</dbReference>
<dbReference type="InterPro" id="IPR024031">
    <property type="entry name" value="MSMEG_5819/OxyR"/>
</dbReference>
<organism evidence="3 4">
    <name type="scientific">Jiangella alba</name>
    <dbReference type="NCBI Taxonomy" id="561176"/>
    <lineage>
        <taxon>Bacteria</taxon>
        <taxon>Bacillati</taxon>
        <taxon>Actinomycetota</taxon>
        <taxon>Actinomycetes</taxon>
        <taxon>Jiangellales</taxon>
        <taxon>Jiangellaceae</taxon>
        <taxon>Jiangella</taxon>
    </lineage>
</organism>
<dbReference type="EMBL" id="FNUC01000003">
    <property type="protein sequence ID" value="SEE30174.1"/>
    <property type="molecule type" value="Genomic_DNA"/>
</dbReference>
<evidence type="ECO:0000256" key="1">
    <source>
        <dbReference type="ARBA" id="ARBA00023002"/>
    </source>
</evidence>
<dbReference type="GO" id="GO:0016627">
    <property type="term" value="F:oxidoreductase activity, acting on the CH-CH group of donors"/>
    <property type="evidence" value="ECO:0007669"/>
    <property type="project" value="TreeGrafter"/>
</dbReference>
<dbReference type="OrthoDB" id="3693562at2"/>
<evidence type="ECO:0000313" key="3">
    <source>
        <dbReference type="EMBL" id="SEE30174.1"/>
    </source>
</evidence>
<accession>A0A1H5HQU2</accession>
<dbReference type="InterPro" id="IPR052019">
    <property type="entry name" value="F420H2_bilvrd_red/Heme_oxyg"/>
</dbReference>
<dbReference type="GO" id="GO:0005829">
    <property type="term" value="C:cytosol"/>
    <property type="evidence" value="ECO:0007669"/>
    <property type="project" value="TreeGrafter"/>
</dbReference>
<dbReference type="AlphaFoldDB" id="A0A1H5HQU2"/>
<dbReference type="Gene3D" id="2.30.110.10">
    <property type="entry name" value="Electron Transport, Fmn-binding Protein, Chain A"/>
    <property type="match status" value="1"/>
</dbReference>
<dbReference type="PANTHER" id="PTHR35176">
    <property type="entry name" value="HEME OXYGENASE HI_0854-RELATED"/>
    <property type="match status" value="1"/>
</dbReference>
<dbReference type="Pfam" id="PF01243">
    <property type="entry name" value="PNPOx_N"/>
    <property type="match status" value="1"/>
</dbReference>
<dbReference type="PANTHER" id="PTHR35176:SF6">
    <property type="entry name" value="HEME OXYGENASE HI_0854-RELATED"/>
    <property type="match status" value="1"/>
</dbReference>
<dbReference type="Proteomes" id="UP000181980">
    <property type="component" value="Unassembled WGS sequence"/>
</dbReference>
<protein>
    <submittedName>
        <fullName evidence="3">Pyridoxamine 5'-phosphate oxidase family protein</fullName>
    </submittedName>
</protein>
<keyword evidence="4" id="KW-1185">Reference proteome</keyword>
<gene>
    <name evidence="3" type="ORF">SAMN04488561_0929</name>
</gene>
<feature type="domain" description="Pyridoxamine 5'-phosphate oxidase N-terminal" evidence="2">
    <location>
        <begin position="6"/>
        <end position="130"/>
    </location>
</feature>
<name>A0A1H5HQU2_9ACTN</name>
<keyword evidence="1" id="KW-0560">Oxidoreductase</keyword>
<dbReference type="SUPFAM" id="SSF50475">
    <property type="entry name" value="FMN-binding split barrel"/>
    <property type="match status" value="1"/>
</dbReference>
<dbReference type="STRING" id="561176.SAMN04488561_0929"/>
<evidence type="ECO:0000259" key="2">
    <source>
        <dbReference type="Pfam" id="PF01243"/>
    </source>
</evidence>
<proteinExistence type="predicted"/>
<dbReference type="RefSeq" id="WP_069113243.1">
    <property type="nucleotide sequence ID" value="NZ_FNUC01000003.1"/>
</dbReference>
<dbReference type="InterPro" id="IPR011576">
    <property type="entry name" value="Pyridox_Oxase_N"/>
</dbReference>
<evidence type="ECO:0000313" key="4">
    <source>
        <dbReference type="Proteomes" id="UP000181980"/>
    </source>
</evidence>
<sequence length="145" mass="15319">MSNTFTEAELAYLESQPLGRLATVGPGGRPHVAPVGVFYDPEADAIVVAGHAGTDFGASRKFRDALAHPEVAYVVDDLASTDPWTPRGIEVRGTAETFAEGGEALGARITGVMPFAPAWLRIRARRVLAWGLDGGAFELSARNVA</sequence>
<dbReference type="InterPro" id="IPR012349">
    <property type="entry name" value="Split_barrel_FMN-bd"/>
</dbReference>
<reference evidence="4" key="1">
    <citation type="submission" date="2016-10" db="EMBL/GenBank/DDBJ databases">
        <authorList>
            <person name="Varghese N."/>
            <person name="Submissions S."/>
        </authorList>
    </citation>
    <scope>NUCLEOTIDE SEQUENCE [LARGE SCALE GENOMIC DNA]</scope>
    <source>
        <strain evidence="4">DSM 45237</strain>
    </source>
</reference>